<proteinExistence type="predicted"/>
<reference evidence="1" key="1">
    <citation type="submission" date="2019-04" db="EMBL/GenBank/DDBJ databases">
        <title>Microbes associate with the intestines of laboratory mice.</title>
        <authorList>
            <person name="Navarre W."/>
            <person name="Wong E."/>
            <person name="Huang K."/>
            <person name="Tropini C."/>
            <person name="Ng K."/>
            <person name="Yu B."/>
        </authorList>
    </citation>
    <scope>NUCLEOTIDE SEQUENCE</scope>
    <source>
        <strain evidence="1">NM09_H32</strain>
    </source>
</reference>
<accession>A0AC61R4D1</accession>
<comment type="caution">
    <text evidence="1">The sequence shown here is derived from an EMBL/GenBank/DDBJ whole genome shotgun (WGS) entry which is preliminary data.</text>
</comment>
<name>A0AC61R4D1_9FIRM</name>
<evidence type="ECO:0000313" key="1">
    <source>
        <dbReference type="EMBL" id="TGY64823.1"/>
    </source>
</evidence>
<dbReference type="Proteomes" id="UP000308836">
    <property type="component" value="Unassembled WGS sequence"/>
</dbReference>
<keyword evidence="2" id="KW-1185">Reference proteome</keyword>
<dbReference type="EMBL" id="SRYG01000033">
    <property type="protein sequence ID" value="TGY64823.1"/>
    <property type="molecule type" value="Genomic_DNA"/>
</dbReference>
<sequence>MERQKTMKTILITGAGSGIGKETAKLFAAKGWNVIATMREPKNDKTFAEMDHVTVMKLDVTNKKDIETVASEVIAQGGLDVLFNNAGIGVKGCLDATPEKSIRQVFETDFMGPAEIMKAFIPYFKTKKSGVLMTTASMSGVISFPYDSVYAAAKHALIGLCESLYYELLPYGIRVKILIPGPINTNFKMQTFISSFNSAHNLKPSKNLSKILIPDFNSLPEAKEVAQVAYEAATSDSDQLEYIIGDVANTLISKYRSQGVEAFKKELANEVYEK</sequence>
<protein>
    <submittedName>
        <fullName evidence="1">SDR family oxidoreductase</fullName>
    </submittedName>
</protein>
<evidence type="ECO:0000313" key="2">
    <source>
        <dbReference type="Proteomes" id="UP000308836"/>
    </source>
</evidence>
<gene>
    <name evidence="1" type="ORF">E5336_11600</name>
</gene>
<organism evidence="1 2">
    <name type="scientific">Dubosiella muris</name>
    <dbReference type="NCBI Taxonomy" id="3038133"/>
    <lineage>
        <taxon>Bacteria</taxon>
        <taxon>Bacillati</taxon>
        <taxon>Bacillota</taxon>
        <taxon>Erysipelotrichia</taxon>
        <taxon>Erysipelotrichales</taxon>
        <taxon>Erysipelotrichaceae</taxon>
        <taxon>Dubosiella</taxon>
    </lineage>
</organism>